<keyword evidence="3" id="KW-1185">Reference proteome</keyword>
<feature type="domain" description="HMA" evidence="1">
    <location>
        <begin position="4"/>
        <end position="71"/>
    </location>
</feature>
<dbReference type="InterPro" id="IPR006121">
    <property type="entry name" value="HMA_dom"/>
</dbReference>
<dbReference type="SUPFAM" id="SSF55008">
    <property type="entry name" value="HMA, heavy metal-associated domain"/>
    <property type="match status" value="1"/>
</dbReference>
<accession>A0ABY4Z9W3</accession>
<dbReference type="InterPro" id="IPR036163">
    <property type="entry name" value="HMA_dom_sf"/>
</dbReference>
<dbReference type="Proteomes" id="UP001056374">
    <property type="component" value="Chromosome"/>
</dbReference>
<evidence type="ECO:0000313" key="3">
    <source>
        <dbReference type="Proteomes" id="UP001056374"/>
    </source>
</evidence>
<gene>
    <name evidence="2" type="ORF">NFX46_19980</name>
</gene>
<dbReference type="Gene3D" id="3.30.70.100">
    <property type="match status" value="1"/>
</dbReference>
<evidence type="ECO:0000259" key="1">
    <source>
        <dbReference type="PROSITE" id="PS50846"/>
    </source>
</evidence>
<reference evidence="2" key="1">
    <citation type="submission" date="2022-06" db="EMBL/GenBank/DDBJ databases">
        <title>Complete genome sequence of soil microorganisms Streptomyces sp. Qhu-M197 isolated from Alpine meadows habitats on the Tibetan Plateau.</title>
        <authorList>
            <person name="Zhang B."/>
            <person name="Xiang X."/>
            <person name="Fan J."/>
        </authorList>
    </citation>
    <scope>NUCLEOTIDE SEQUENCE</scope>
    <source>
        <strain evidence="2">Qhu-M197</strain>
    </source>
</reference>
<sequence>MTGEQVVLLIDGMHCTSCGLLIDAEPEDLPGVRSASTDLRAGHSVVRLEDGADIDTAALVAAVEAAGDYTARVAG</sequence>
<dbReference type="RefSeq" id="WP_252551107.1">
    <property type="nucleotide sequence ID" value="NZ_CP099468.1"/>
</dbReference>
<organism evidence="2 3">
    <name type="scientific">Streptomyces phaeoluteigriseus</name>
    <dbReference type="NCBI Taxonomy" id="114686"/>
    <lineage>
        <taxon>Bacteria</taxon>
        <taxon>Bacillati</taxon>
        <taxon>Actinomycetota</taxon>
        <taxon>Actinomycetes</taxon>
        <taxon>Kitasatosporales</taxon>
        <taxon>Streptomycetaceae</taxon>
        <taxon>Streptomyces</taxon>
        <taxon>Streptomyces aurantiacus group</taxon>
    </lineage>
</organism>
<proteinExistence type="predicted"/>
<dbReference type="PROSITE" id="PS50846">
    <property type="entry name" value="HMA_2"/>
    <property type="match status" value="1"/>
</dbReference>
<name>A0ABY4Z9W3_9ACTN</name>
<dbReference type="CDD" id="cd00371">
    <property type="entry name" value="HMA"/>
    <property type="match status" value="1"/>
</dbReference>
<protein>
    <submittedName>
        <fullName evidence="2">Heavy-metal-associated domain-containing protein</fullName>
    </submittedName>
</protein>
<evidence type="ECO:0000313" key="2">
    <source>
        <dbReference type="EMBL" id="USQ85824.1"/>
    </source>
</evidence>
<dbReference type="EMBL" id="CP099468">
    <property type="protein sequence ID" value="USQ85824.1"/>
    <property type="molecule type" value="Genomic_DNA"/>
</dbReference>
<dbReference type="Pfam" id="PF00403">
    <property type="entry name" value="HMA"/>
    <property type="match status" value="1"/>
</dbReference>